<dbReference type="AlphaFoldDB" id="A0A0A1TW85"/>
<evidence type="ECO:0000313" key="3">
    <source>
        <dbReference type="Proteomes" id="UP000014680"/>
    </source>
</evidence>
<reference evidence="2 3" key="1">
    <citation type="submission" date="2012-10" db="EMBL/GenBank/DDBJ databases">
        <authorList>
            <person name="Zafar N."/>
            <person name="Inman J."/>
            <person name="Hall N."/>
            <person name="Lorenzi H."/>
            <person name="Caler E."/>
        </authorList>
    </citation>
    <scope>NUCLEOTIDE SEQUENCE [LARGE SCALE GENOMIC DNA]</scope>
    <source>
        <strain evidence="2 3">IP1</strain>
    </source>
</reference>
<feature type="region of interest" description="Disordered" evidence="1">
    <location>
        <begin position="1"/>
        <end position="41"/>
    </location>
</feature>
<feature type="compositionally biased region" description="Basic residues" evidence="1">
    <location>
        <begin position="1"/>
        <end position="17"/>
    </location>
</feature>
<dbReference type="OMA" id="TKESQIM"/>
<organism evidence="2 3">
    <name type="scientific">Entamoeba invadens IP1</name>
    <dbReference type="NCBI Taxonomy" id="370355"/>
    <lineage>
        <taxon>Eukaryota</taxon>
        <taxon>Amoebozoa</taxon>
        <taxon>Evosea</taxon>
        <taxon>Archamoebae</taxon>
        <taxon>Mastigamoebida</taxon>
        <taxon>Entamoebidae</taxon>
        <taxon>Entamoeba</taxon>
    </lineage>
</organism>
<feature type="compositionally biased region" description="Basic and acidic residues" evidence="1">
    <location>
        <begin position="18"/>
        <end position="41"/>
    </location>
</feature>
<feature type="region of interest" description="Disordered" evidence="1">
    <location>
        <begin position="80"/>
        <end position="138"/>
    </location>
</feature>
<evidence type="ECO:0000256" key="1">
    <source>
        <dbReference type="SAM" id="MobiDB-lite"/>
    </source>
</evidence>
<name>A0A0A1TW85_ENTIV</name>
<dbReference type="Proteomes" id="UP000014680">
    <property type="component" value="Unassembled WGS sequence"/>
</dbReference>
<dbReference type="KEGG" id="eiv:EIN_174460"/>
<protein>
    <submittedName>
        <fullName evidence="2">Uncharacterized protein</fullName>
    </submittedName>
</protein>
<keyword evidence="3" id="KW-1185">Reference proteome</keyword>
<dbReference type="GeneID" id="14883460"/>
<proteinExistence type="predicted"/>
<dbReference type="EMBL" id="KB207112">
    <property type="protein sequence ID" value="ELP84751.1"/>
    <property type="molecule type" value="Genomic_DNA"/>
</dbReference>
<dbReference type="RefSeq" id="XP_004184097.1">
    <property type="nucleotide sequence ID" value="XM_004184049.1"/>
</dbReference>
<sequence length="138" mass="16399">MDFLAKKRSNPRNFKNRLRVENAEKEIRERADLEKKRQTEITEQKEKIAYIRSNFGEEAAFQATKESQIMFLYEPPPGFSLEEKIEERMKEKKIRSGEESKKPRGRNDQSKKAEKKLTRVDPIIKDGEQQKDEIEKLL</sequence>
<feature type="compositionally biased region" description="Basic and acidic residues" evidence="1">
    <location>
        <begin position="81"/>
        <end position="138"/>
    </location>
</feature>
<gene>
    <name evidence="2" type="ORF">EIN_174460</name>
</gene>
<evidence type="ECO:0000313" key="2">
    <source>
        <dbReference type="EMBL" id="ELP84751.1"/>
    </source>
</evidence>
<accession>A0A0A1TW85</accession>
<dbReference type="VEuPathDB" id="AmoebaDB:EIN_174460"/>